<accession>A0A918DBV8</accession>
<dbReference type="EMBL" id="BMLP01000001">
    <property type="protein sequence ID" value="GGO28485.1"/>
    <property type="molecule type" value="Genomic_DNA"/>
</dbReference>
<gene>
    <name evidence="2" type="ORF">GCM10010991_11390</name>
</gene>
<feature type="region of interest" description="Disordered" evidence="1">
    <location>
        <begin position="1"/>
        <end position="63"/>
    </location>
</feature>
<dbReference type="RefSeq" id="WP_146285130.1">
    <property type="nucleotide sequence ID" value="NZ_BMLP01000001.1"/>
</dbReference>
<proteinExistence type="predicted"/>
<evidence type="ECO:0000313" key="2">
    <source>
        <dbReference type="EMBL" id="GGO28485.1"/>
    </source>
</evidence>
<dbReference type="OrthoDB" id="7192657at2"/>
<organism evidence="2 3">
    <name type="scientific">Gemmobacter aquaticus</name>
    <dbReference type="NCBI Taxonomy" id="490185"/>
    <lineage>
        <taxon>Bacteria</taxon>
        <taxon>Pseudomonadati</taxon>
        <taxon>Pseudomonadota</taxon>
        <taxon>Alphaproteobacteria</taxon>
        <taxon>Rhodobacterales</taxon>
        <taxon>Paracoccaceae</taxon>
        <taxon>Gemmobacter</taxon>
    </lineage>
</organism>
<protein>
    <submittedName>
        <fullName evidence="2">Amidase</fullName>
    </submittedName>
</protein>
<dbReference type="Proteomes" id="UP000598196">
    <property type="component" value="Unassembled WGS sequence"/>
</dbReference>
<dbReference type="Pfam" id="PF13770">
    <property type="entry name" value="DUF4169"/>
    <property type="match status" value="1"/>
</dbReference>
<name>A0A918DBV8_9RHOB</name>
<evidence type="ECO:0000313" key="3">
    <source>
        <dbReference type="Proteomes" id="UP000598196"/>
    </source>
</evidence>
<dbReference type="AlphaFoldDB" id="A0A918DBV8"/>
<reference evidence="2 3" key="1">
    <citation type="journal article" date="2014" name="Int. J. Syst. Evol. Microbiol.">
        <title>Complete genome sequence of Corynebacterium casei LMG S-19264T (=DSM 44701T), isolated from a smear-ripened cheese.</title>
        <authorList>
            <consortium name="US DOE Joint Genome Institute (JGI-PGF)"/>
            <person name="Walter F."/>
            <person name="Albersmeier A."/>
            <person name="Kalinowski J."/>
            <person name="Ruckert C."/>
        </authorList>
    </citation>
    <scope>NUCLEOTIDE SEQUENCE [LARGE SCALE GENOMIC DNA]</scope>
    <source>
        <strain evidence="2 3">CGMCC 1.7029</strain>
    </source>
</reference>
<sequence>MAEVVNLNRFRKDRQRAEKRAEADANAVRFGRTKAEKDLEKQRAAKAARELDAHQREADKDQE</sequence>
<comment type="caution">
    <text evidence="2">The sequence shown here is derived from an EMBL/GenBank/DDBJ whole genome shotgun (WGS) entry which is preliminary data.</text>
</comment>
<evidence type="ECO:0000256" key="1">
    <source>
        <dbReference type="SAM" id="MobiDB-lite"/>
    </source>
</evidence>
<dbReference type="InterPro" id="IPR025227">
    <property type="entry name" value="DUF4169"/>
</dbReference>
<keyword evidence="3" id="KW-1185">Reference proteome</keyword>
<feature type="compositionally biased region" description="Basic and acidic residues" evidence="1">
    <location>
        <begin position="33"/>
        <end position="63"/>
    </location>
</feature>